<feature type="transmembrane region" description="Helical" evidence="1">
    <location>
        <begin position="120"/>
        <end position="139"/>
    </location>
</feature>
<accession>A0A223E7W7</accession>
<accession>A0A164A0C5</accession>
<proteinExistence type="predicted"/>
<gene>
    <name evidence="2" type="ORF">AP3564_14680</name>
</gene>
<protein>
    <recommendedName>
        <fullName evidence="4">YwiC-like protein</fullName>
    </recommendedName>
</protein>
<dbReference type="EMBL" id="CP017703">
    <property type="protein sequence ID" value="ASS91290.1"/>
    <property type="molecule type" value="Genomic_DNA"/>
</dbReference>
<evidence type="ECO:0008006" key="4">
    <source>
        <dbReference type="Google" id="ProtNLM"/>
    </source>
</evidence>
<feature type="transmembrane region" description="Helical" evidence="1">
    <location>
        <begin position="145"/>
        <end position="163"/>
    </location>
</feature>
<reference evidence="2 3" key="1">
    <citation type="submission" date="2016-10" db="EMBL/GenBank/DDBJ databases">
        <title>The whole genome sequencing and assembly of Aeribacillus pallidus KCTC3564 strain.</title>
        <authorList>
            <person name="Lee Y.-J."/>
            <person name="Park M.-K."/>
            <person name="Yi H."/>
            <person name="Bahn Y.-S."/>
            <person name="Kim J.F."/>
            <person name="Lee D.-W."/>
        </authorList>
    </citation>
    <scope>NUCLEOTIDE SEQUENCE [LARGE SCALE GENOMIC DNA]</scope>
    <source>
        <strain evidence="2 3">KCTC3564</strain>
    </source>
</reference>
<dbReference type="RefSeq" id="WP_066248572.1">
    <property type="nucleotide sequence ID" value="NZ_CP017703.1"/>
</dbReference>
<feature type="transmembrane region" description="Helical" evidence="1">
    <location>
        <begin position="15"/>
        <end position="34"/>
    </location>
</feature>
<feature type="transmembrane region" description="Helical" evidence="1">
    <location>
        <begin position="40"/>
        <end position="57"/>
    </location>
</feature>
<feature type="transmembrane region" description="Helical" evidence="1">
    <location>
        <begin position="227"/>
        <end position="246"/>
    </location>
</feature>
<dbReference type="Proteomes" id="UP000214606">
    <property type="component" value="Chromosome"/>
</dbReference>
<evidence type="ECO:0000256" key="1">
    <source>
        <dbReference type="SAM" id="Phobius"/>
    </source>
</evidence>
<organism evidence="2 3">
    <name type="scientific">Aeribacillus pallidus</name>
    <dbReference type="NCBI Taxonomy" id="33936"/>
    <lineage>
        <taxon>Bacteria</taxon>
        <taxon>Bacillati</taxon>
        <taxon>Bacillota</taxon>
        <taxon>Bacilli</taxon>
        <taxon>Bacillales</taxon>
        <taxon>Bacillaceae</taxon>
        <taxon>Aeribacillus</taxon>
    </lineage>
</organism>
<evidence type="ECO:0000313" key="2">
    <source>
        <dbReference type="EMBL" id="ASS91290.1"/>
    </source>
</evidence>
<feature type="transmembrane region" description="Helical" evidence="1">
    <location>
        <begin position="90"/>
        <end position="108"/>
    </location>
</feature>
<dbReference type="AlphaFoldDB" id="A0A164A0C5"/>
<keyword evidence="1" id="KW-0472">Membrane</keyword>
<evidence type="ECO:0000313" key="3">
    <source>
        <dbReference type="Proteomes" id="UP000214606"/>
    </source>
</evidence>
<dbReference type="GeneID" id="301126198"/>
<keyword evidence="1" id="KW-1133">Transmembrane helix</keyword>
<dbReference type="InterPro" id="IPR025576">
    <property type="entry name" value="YwiC"/>
</dbReference>
<feature type="transmembrane region" description="Helical" evidence="1">
    <location>
        <begin position="64"/>
        <end position="84"/>
    </location>
</feature>
<dbReference type="KEGG" id="apak:AP3564_14680"/>
<feature type="transmembrane region" description="Helical" evidence="1">
    <location>
        <begin position="184"/>
        <end position="207"/>
    </location>
</feature>
<name>A0A164A0C5_9BACI</name>
<dbReference type="Pfam" id="PF14256">
    <property type="entry name" value="YwiC"/>
    <property type="match status" value="1"/>
</dbReference>
<keyword evidence="1" id="KW-0812">Transmembrane</keyword>
<sequence length="247" mass="28517">MATVKKLVIPKQHGAWAMLVIPFLLGAYIGGFSWIHIPLFIGWLCLYLATYPLLMAMKNKRKPFYIKWFALYFAAAAVILLFPLMYRWEIIYFGMAMTPFFLINIYYGKKKKDRAFFNDLAAIAVFCIGGLASSFIVSGEITKEAFITIMLCFLFFVGSTFYVKTMIREKNNPNYKWLSWGFHVFLMIGLVATEYAVFIIAYIPSVIRAVYFYGKKMPILKIGLIEVGNAVYFCFAMFMIINLFMLP</sequence>